<gene>
    <name evidence="2" type="ORF">L210DRAFT_3513344</name>
</gene>
<accession>A0AAD4BA45</accession>
<name>A0AAD4BA45_BOLED</name>
<feature type="compositionally biased region" description="Basic and acidic residues" evidence="1">
    <location>
        <begin position="630"/>
        <end position="639"/>
    </location>
</feature>
<organism evidence="2 3">
    <name type="scientific">Boletus edulis BED1</name>
    <dbReference type="NCBI Taxonomy" id="1328754"/>
    <lineage>
        <taxon>Eukaryota</taxon>
        <taxon>Fungi</taxon>
        <taxon>Dikarya</taxon>
        <taxon>Basidiomycota</taxon>
        <taxon>Agaricomycotina</taxon>
        <taxon>Agaricomycetes</taxon>
        <taxon>Agaricomycetidae</taxon>
        <taxon>Boletales</taxon>
        <taxon>Boletineae</taxon>
        <taxon>Boletaceae</taxon>
        <taxon>Boletoideae</taxon>
        <taxon>Boletus</taxon>
    </lineage>
</organism>
<evidence type="ECO:0000313" key="2">
    <source>
        <dbReference type="EMBL" id="KAF8414750.1"/>
    </source>
</evidence>
<comment type="caution">
    <text evidence="2">The sequence shown here is derived from an EMBL/GenBank/DDBJ whole genome shotgun (WGS) entry which is preliminary data.</text>
</comment>
<keyword evidence="3" id="KW-1185">Reference proteome</keyword>
<feature type="compositionally biased region" description="Basic and acidic residues" evidence="1">
    <location>
        <begin position="530"/>
        <end position="539"/>
    </location>
</feature>
<feature type="region of interest" description="Disordered" evidence="1">
    <location>
        <begin position="107"/>
        <end position="195"/>
    </location>
</feature>
<feature type="compositionally biased region" description="Basic and acidic residues" evidence="1">
    <location>
        <begin position="730"/>
        <end position="739"/>
    </location>
</feature>
<dbReference type="AlphaFoldDB" id="A0AAD4BA45"/>
<protein>
    <submittedName>
        <fullName evidence="2">Uncharacterized protein</fullName>
    </submittedName>
</protein>
<feature type="region of interest" description="Disordered" evidence="1">
    <location>
        <begin position="1"/>
        <end position="95"/>
    </location>
</feature>
<feature type="region of interest" description="Disordered" evidence="1">
    <location>
        <begin position="707"/>
        <end position="821"/>
    </location>
</feature>
<dbReference type="EMBL" id="WHUW01000436">
    <property type="protein sequence ID" value="KAF8414750.1"/>
    <property type="molecule type" value="Genomic_DNA"/>
</dbReference>
<feature type="compositionally biased region" description="Basic and acidic residues" evidence="1">
    <location>
        <begin position="230"/>
        <end position="239"/>
    </location>
</feature>
<feature type="compositionally biased region" description="Basic and acidic residues" evidence="1">
    <location>
        <begin position="430"/>
        <end position="439"/>
    </location>
</feature>
<proteinExistence type="predicted"/>
<evidence type="ECO:0000313" key="3">
    <source>
        <dbReference type="Proteomes" id="UP001194468"/>
    </source>
</evidence>
<feature type="region of interest" description="Disordered" evidence="1">
    <location>
        <begin position="307"/>
        <end position="395"/>
    </location>
</feature>
<feature type="region of interest" description="Disordered" evidence="1">
    <location>
        <begin position="407"/>
        <end position="495"/>
    </location>
</feature>
<reference evidence="2" key="1">
    <citation type="submission" date="2019-10" db="EMBL/GenBank/DDBJ databases">
        <authorList>
            <consortium name="DOE Joint Genome Institute"/>
            <person name="Kuo A."/>
            <person name="Miyauchi S."/>
            <person name="Kiss E."/>
            <person name="Drula E."/>
            <person name="Kohler A."/>
            <person name="Sanchez-Garcia M."/>
            <person name="Andreopoulos B."/>
            <person name="Barry K.W."/>
            <person name="Bonito G."/>
            <person name="Buee M."/>
            <person name="Carver A."/>
            <person name="Chen C."/>
            <person name="Cichocki N."/>
            <person name="Clum A."/>
            <person name="Culley D."/>
            <person name="Crous P.W."/>
            <person name="Fauchery L."/>
            <person name="Girlanda M."/>
            <person name="Hayes R."/>
            <person name="Keri Z."/>
            <person name="LaButti K."/>
            <person name="Lipzen A."/>
            <person name="Lombard V."/>
            <person name="Magnuson J."/>
            <person name="Maillard F."/>
            <person name="Morin E."/>
            <person name="Murat C."/>
            <person name="Nolan M."/>
            <person name="Ohm R."/>
            <person name="Pangilinan J."/>
            <person name="Pereira M."/>
            <person name="Perotto S."/>
            <person name="Peter M."/>
            <person name="Riley R."/>
            <person name="Sitrit Y."/>
            <person name="Stielow B."/>
            <person name="Szollosi G."/>
            <person name="Zifcakova L."/>
            <person name="Stursova M."/>
            <person name="Spatafora J.W."/>
            <person name="Tedersoo L."/>
            <person name="Vaario L.-M."/>
            <person name="Yamada A."/>
            <person name="Yan M."/>
            <person name="Wang P."/>
            <person name="Xu J."/>
            <person name="Bruns T."/>
            <person name="Baldrian P."/>
            <person name="Vilgalys R."/>
            <person name="Henrissat B."/>
            <person name="Grigoriev I.V."/>
            <person name="Hibbett D."/>
            <person name="Nagy L.G."/>
            <person name="Martin F.M."/>
        </authorList>
    </citation>
    <scope>NUCLEOTIDE SEQUENCE</scope>
    <source>
        <strain evidence="2">BED1</strain>
    </source>
</reference>
<feature type="compositionally biased region" description="Basic and acidic residues" evidence="1">
    <location>
        <begin position="30"/>
        <end position="39"/>
    </location>
</feature>
<reference evidence="2" key="2">
    <citation type="journal article" date="2020" name="Nat. Commun.">
        <title>Large-scale genome sequencing of mycorrhizal fungi provides insights into the early evolution of symbiotic traits.</title>
        <authorList>
            <person name="Miyauchi S."/>
            <person name="Kiss E."/>
            <person name="Kuo A."/>
            <person name="Drula E."/>
            <person name="Kohler A."/>
            <person name="Sanchez-Garcia M."/>
            <person name="Morin E."/>
            <person name="Andreopoulos B."/>
            <person name="Barry K.W."/>
            <person name="Bonito G."/>
            <person name="Buee M."/>
            <person name="Carver A."/>
            <person name="Chen C."/>
            <person name="Cichocki N."/>
            <person name="Clum A."/>
            <person name="Culley D."/>
            <person name="Crous P.W."/>
            <person name="Fauchery L."/>
            <person name="Girlanda M."/>
            <person name="Hayes R.D."/>
            <person name="Keri Z."/>
            <person name="LaButti K."/>
            <person name="Lipzen A."/>
            <person name="Lombard V."/>
            <person name="Magnuson J."/>
            <person name="Maillard F."/>
            <person name="Murat C."/>
            <person name="Nolan M."/>
            <person name="Ohm R.A."/>
            <person name="Pangilinan J."/>
            <person name="Pereira M.F."/>
            <person name="Perotto S."/>
            <person name="Peter M."/>
            <person name="Pfister S."/>
            <person name="Riley R."/>
            <person name="Sitrit Y."/>
            <person name="Stielow J.B."/>
            <person name="Szollosi G."/>
            <person name="Zifcakova L."/>
            <person name="Stursova M."/>
            <person name="Spatafora J.W."/>
            <person name="Tedersoo L."/>
            <person name="Vaario L.M."/>
            <person name="Yamada A."/>
            <person name="Yan M."/>
            <person name="Wang P."/>
            <person name="Xu J."/>
            <person name="Bruns T."/>
            <person name="Baldrian P."/>
            <person name="Vilgalys R."/>
            <person name="Dunand C."/>
            <person name="Henrissat B."/>
            <person name="Grigoriev I.V."/>
            <person name="Hibbett D."/>
            <person name="Nagy L.G."/>
            <person name="Martin F.M."/>
        </authorList>
    </citation>
    <scope>NUCLEOTIDE SEQUENCE</scope>
    <source>
        <strain evidence="2">BED1</strain>
    </source>
</reference>
<feature type="compositionally biased region" description="Basic and acidic residues" evidence="1">
    <location>
        <begin position="330"/>
        <end position="339"/>
    </location>
</feature>
<evidence type="ECO:0000256" key="1">
    <source>
        <dbReference type="SAM" id="MobiDB-lite"/>
    </source>
</evidence>
<feature type="compositionally biased region" description="Basic and acidic residues" evidence="1">
    <location>
        <begin position="130"/>
        <end position="139"/>
    </location>
</feature>
<feature type="region of interest" description="Disordered" evidence="1">
    <location>
        <begin position="607"/>
        <end position="695"/>
    </location>
</feature>
<feature type="region of interest" description="Disordered" evidence="1">
    <location>
        <begin position="207"/>
        <end position="295"/>
    </location>
</feature>
<feature type="region of interest" description="Disordered" evidence="1">
    <location>
        <begin position="507"/>
        <end position="595"/>
    </location>
</feature>
<dbReference type="Proteomes" id="UP001194468">
    <property type="component" value="Unassembled WGS sequence"/>
</dbReference>
<sequence length="821" mass="95246">MYINSTKRQLRVGQDQKKKIKINNQMKQGFRVDGREKPRPPPPSTSKQIPNDRPHPPTRGTNKRKNIQTSIDCSSHRSHPPAQCKMRPDLTRSWPSPYQEMYINSTKRQLRVGQDQKKKIKINNQMKQGFRVDGREKPRPPPPSTSKQIPNDRPHPPTRGTNKRKNIQTSIDCSSHRSHPPAQCKMRPDLTRSWPSPYQEMYINSTKRQLRVGQDQKKKIKINNQMKQGFRVDGREKPRPPPPSTSKQIPNDRPHPPTRGTNKRKNIQTSIDCSSHRSHPPAQCKMRPDLTRSWPSPYQEMYINSTKRQLRVGQDQKKKIKINNQMKQGFRVDGREKPRPPPPSTSKQIPNDRPHPPTRGTNKRKNIQTSIDCSSHRSHPPAQCKMRPDLTRSWPSPYQEMYINSTKRQLSVGQDQKKKIKINNQMKQGFRVDGREKPRPPPPSTSKQIPNDRPHPPTRGTNKRKNIQTSIDCSSHRSHPPAQCKMRPDLTRSWPSPYQEMYINSTKRQLSVGQDQKKKIKINNQMKQGFRVDGREKPRPPPPSTSKQIPNDRPHPPTRGTNKRKNIQTSIDCSSHRSHPPAQCKMRPDLTRSWPSPYQEMYINSTKRQLRVGQDQKKKIKINNQMKQGFRVDGREKPRPPPPSTSKQIPNDRPHPPTRGTNKRKNIQTSIDCSSHRSHPPAQCKMRPDLTRSWPSPYQEMYINSTKRQLRVGQDQKKKIKINNQMKQGFRVDGREKPRPPPPSTSKQIPNDRPHPPTRGTNKRKNIQTSIDCSSHRSHPPAQILAFPLPRNVHQQYQTPVKSWPRSKKENQDQQPNETGI</sequence>